<dbReference type="AlphaFoldDB" id="A0A9D4RAX6"/>
<reference evidence="2" key="2">
    <citation type="submission" date="2020-11" db="EMBL/GenBank/DDBJ databases">
        <authorList>
            <person name="McCartney M.A."/>
            <person name="Auch B."/>
            <person name="Kono T."/>
            <person name="Mallez S."/>
            <person name="Becker A."/>
            <person name="Gohl D.M."/>
            <person name="Silverstein K.A.T."/>
            <person name="Koren S."/>
            <person name="Bechman K.B."/>
            <person name="Herman A."/>
            <person name="Abrahante J.E."/>
            <person name="Garbe J."/>
        </authorList>
    </citation>
    <scope>NUCLEOTIDE SEQUENCE</scope>
    <source>
        <strain evidence="2">Duluth1</strain>
        <tissue evidence="2">Whole animal</tissue>
    </source>
</reference>
<proteinExistence type="predicted"/>
<evidence type="ECO:0000313" key="2">
    <source>
        <dbReference type="EMBL" id="KAH3859680.1"/>
    </source>
</evidence>
<gene>
    <name evidence="2" type="ORF">DPMN_102500</name>
</gene>
<evidence type="ECO:0000313" key="3">
    <source>
        <dbReference type="Proteomes" id="UP000828390"/>
    </source>
</evidence>
<keyword evidence="3" id="KW-1185">Reference proteome</keyword>
<dbReference type="Proteomes" id="UP000828390">
    <property type="component" value="Unassembled WGS sequence"/>
</dbReference>
<sequence length="52" mass="5798">MKLLYMKMILAICDKTYGLVKYSPAWRPGRESVTQRPADSPARGSLAQTLLA</sequence>
<comment type="caution">
    <text evidence="2">The sequence shown here is derived from an EMBL/GenBank/DDBJ whole genome shotgun (WGS) entry which is preliminary data.</text>
</comment>
<protein>
    <submittedName>
        <fullName evidence="2">Uncharacterized protein</fullName>
    </submittedName>
</protein>
<dbReference type="EMBL" id="JAIWYP010000003">
    <property type="protein sequence ID" value="KAH3859680.1"/>
    <property type="molecule type" value="Genomic_DNA"/>
</dbReference>
<accession>A0A9D4RAX6</accession>
<feature type="region of interest" description="Disordered" evidence="1">
    <location>
        <begin position="28"/>
        <end position="52"/>
    </location>
</feature>
<organism evidence="2 3">
    <name type="scientific">Dreissena polymorpha</name>
    <name type="common">Zebra mussel</name>
    <name type="synonym">Mytilus polymorpha</name>
    <dbReference type="NCBI Taxonomy" id="45954"/>
    <lineage>
        <taxon>Eukaryota</taxon>
        <taxon>Metazoa</taxon>
        <taxon>Spiralia</taxon>
        <taxon>Lophotrochozoa</taxon>
        <taxon>Mollusca</taxon>
        <taxon>Bivalvia</taxon>
        <taxon>Autobranchia</taxon>
        <taxon>Heteroconchia</taxon>
        <taxon>Euheterodonta</taxon>
        <taxon>Imparidentia</taxon>
        <taxon>Neoheterodontei</taxon>
        <taxon>Myida</taxon>
        <taxon>Dreissenoidea</taxon>
        <taxon>Dreissenidae</taxon>
        <taxon>Dreissena</taxon>
    </lineage>
</organism>
<name>A0A9D4RAX6_DREPO</name>
<reference evidence="2" key="1">
    <citation type="journal article" date="2019" name="bioRxiv">
        <title>The Genome of the Zebra Mussel, Dreissena polymorpha: A Resource for Invasive Species Research.</title>
        <authorList>
            <person name="McCartney M.A."/>
            <person name="Auch B."/>
            <person name="Kono T."/>
            <person name="Mallez S."/>
            <person name="Zhang Y."/>
            <person name="Obille A."/>
            <person name="Becker A."/>
            <person name="Abrahante J.E."/>
            <person name="Garbe J."/>
            <person name="Badalamenti J.P."/>
            <person name="Herman A."/>
            <person name="Mangelson H."/>
            <person name="Liachko I."/>
            <person name="Sullivan S."/>
            <person name="Sone E.D."/>
            <person name="Koren S."/>
            <person name="Silverstein K.A.T."/>
            <person name="Beckman K.B."/>
            <person name="Gohl D.M."/>
        </authorList>
    </citation>
    <scope>NUCLEOTIDE SEQUENCE</scope>
    <source>
        <strain evidence="2">Duluth1</strain>
        <tissue evidence="2">Whole animal</tissue>
    </source>
</reference>
<evidence type="ECO:0000256" key="1">
    <source>
        <dbReference type="SAM" id="MobiDB-lite"/>
    </source>
</evidence>